<sequence>MREPIVWTQDRQLPDDSVCRWWRYRGGDWGRDEEEERWEVKQDGAAGGVEGGWVGALAG</sequence>
<evidence type="ECO:0000313" key="1">
    <source>
        <dbReference type="EMBL" id="KAJ6262764.1"/>
    </source>
</evidence>
<proteinExistence type="predicted"/>
<reference evidence="1" key="1">
    <citation type="submission" date="2023-01" db="EMBL/GenBank/DDBJ databases">
        <title>The chitinases involved in constricting ring structure development in the nematode-trapping fungus Drechslerella dactyloides.</title>
        <authorList>
            <person name="Wang R."/>
            <person name="Zhang L."/>
            <person name="Tang P."/>
            <person name="Li S."/>
            <person name="Liang L."/>
        </authorList>
    </citation>
    <scope>NUCLEOTIDE SEQUENCE</scope>
    <source>
        <strain evidence="1">YMF1.00031</strain>
    </source>
</reference>
<dbReference type="Proteomes" id="UP001221413">
    <property type="component" value="Unassembled WGS sequence"/>
</dbReference>
<name>A0AAD6NLC9_DREDA</name>
<comment type="caution">
    <text evidence="1">The sequence shown here is derived from an EMBL/GenBank/DDBJ whole genome shotgun (WGS) entry which is preliminary data.</text>
</comment>
<organism evidence="1 2">
    <name type="scientific">Drechslerella dactyloides</name>
    <name type="common">Nematode-trapping fungus</name>
    <name type="synonym">Arthrobotrys dactyloides</name>
    <dbReference type="NCBI Taxonomy" id="74499"/>
    <lineage>
        <taxon>Eukaryota</taxon>
        <taxon>Fungi</taxon>
        <taxon>Dikarya</taxon>
        <taxon>Ascomycota</taxon>
        <taxon>Pezizomycotina</taxon>
        <taxon>Orbiliomycetes</taxon>
        <taxon>Orbiliales</taxon>
        <taxon>Orbiliaceae</taxon>
        <taxon>Drechslerella</taxon>
    </lineage>
</organism>
<keyword evidence="2" id="KW-1185">Reference proteome</keyword>
<dbReference type="AlphaFoldDB" id="A0AAD6NLC9"/>
<accession>A0AAD6NLC9</accession>
<protein>
    <submittedName>
        <fullName evidence="1">Uncharacterized protein</fullName>
    </submittedName>
</protein>
<gene>
    <name evidence="1" type="ORF">Dda_1321</name>
</gene>
<dbReference type="EMBL" id="JAQGDS010000002">
    <property type="protein sequence ID" value="KAJ6262764.1"/>
    <property type="molecule type" value="Genomic_DNA"/>
</dbReference>
<evidence type="ECO:0000313" key="2">
    <source>
        <dbReference type="Proteomes" id="UP001221413"/>
    </source>
</evidence>